<dbReference type="InterPro" id="IPR000515">
    <property type="entry name" value="MetI-like"/>
</dbReference>
<dbReference type="PANTHER" id="PTHR30614">
    <property type="entry name" value="MEMBRANE COMPONENT OF AMINO ACID ABC TRANSPORTER"/>
    <property type="match status" value="1"/>
</dbReference>
<comment type="function">
    <text evidence="1">Part of the binding-protein-dependent transport system for glutamine; probably responsible for the translocation of the substrate across the membrane.</text>
</comment>
<evidence type="ECO:0000256" key="4">
    <source>
        <dbReference type="ARBA" id="ARBA00022448"/>
    </source>
</evidence>
<feature type="transmembrane region" description="Helical" evidence="10">
    <location>
        <begin position="52"/>
        <end position="78"/>
    </location>
</feature>
<keyword evidence="6 10" id="KW-0812">Transmembrane</keyword>
<evidence type="ECO:0000256" key="10">
    <source>
        <dbReference type="RuleBase" id="RU363032"/>
    </source>
</evidence>
<dbReference type="Pfam" id="PF00528">
    <property type="entry name" value="BPD_transp_1"/>
    <property type="match status" value="1"/>
</dbReference>
<evidence type="ECO:0000256" key="1">
    <source>
        <dbReference type="ARBA" id="ARBA00003159"/>
    </source>
</evidence>
<evidence type="ECO:0000256" key="5">
    <source>
        <dbReference type="ARBA" id="ARBA00022475"/>
    </source>
</evidence>
<accession>A0ABY0NWU6</accession>
<evidence type="ECO:0000256" key="2">
    <source>
        <dbReference type="ARBA" id="ARBA00004429"/>
    </source>
</evidence>
<evidence type="ECO:0000256" key="6">
    <source>
        <dbReference type="ARBA" id="ARBA00022692"/>
    </source>
</evidence>
<dbReference type="PROSITE" id="PS50928">
    <property type="entry name" value="ABC_TM1"/>
    <property type="match status" value="1"/>
</dbReference>
<dbReference type="InterPro" id="IPR010065">
    <property type="entry name" value="AA_ABC_transptr_permease_3TM"/>
</dbReference>
<gene>
    <name evidence="12" type="ORF">SAMN05421844_103249</name>
</gene>
<evidence type="ECO:0000256" key="9">
    <source>
        <dbReference type="ARBA" id="ARBA00023136"/>
    </source>
</evidence>
<dbReference type="SUPFAM" id="SSF161098">
    <property type="entry name" value="MetI-like"/>
    <property type="match status" value="1"/>
</dbReference>
<dbReference type="Gene3D" id="1.10.3720.10">
    <property type="entry name" value="MetI-like"/>
    <property type="match status" value="1"/>
</dbReference>
<organism evidence="12 13">
    <name type="scientific">Bosea robiniae</name>
    <dbReference type="NCBI Taxonomy" id="1036780"/>
    <lineage>
        <taxon>Bacteria</taxon>
        <taxon>Pseudomonadati</taxon>
        <taxon>Pseudomonadota</taxon>
        <taxon>Alphaproteobacteria</taxon>
        <taxon>Hyphomicrobiales</taxon>
        <taxon>Boseaceae</taxon>
        <taxon>Bosea</taxon>
    </lineage>
</organism>
<protein>
    <submittedName>
        <fullName evidence="12">Polar amino acid transport system permease protein</fullName>
    </submittedName>
</protein>
<dbReference type="RefSeq" id="WP_170843372.1">
    <property type="nucleotide sequence ID" value="NZ_FNBZ01000003.1"/>
</dbReference>
<comment type="similarity">
    <text evidence="3">Belongs to the binding-protein-dependent transport system permease family. HisMQ subfamily.</text>
</comment>
<keyword evidence="4 10" id="KW-0813">Transport</keyword>
<evidence type="ECO:0000256" key="3">
    <source>
        <dbReference type="ARBA" id="ARBA00010072"/>
    </source>
</evidence>
<keyword evidence="9 10" id="KW-0472">Membrane</keyword>
<keyword evidence="5" id="KW-1003">Cell membrane</keyword>
<dbReference type="NCBIfam" id="TIGR01726">
    <property type="entry name" value="HEQRo_perm_3TM"/>
    <property type="match status" value="1"/>
</dbReference>
<feature type="transmembrane region" description="Helical" evidence="10">
    <location>
        <begin position="191"/>
        <end position="213"/>
    </location>
</feature>
<evidence type="ECO:0000313" key="12">
    <source>
        <dbReference type="EMBL" id="SDG22626.1"/>
    </source>
</evidence>
<proteinExistence type="inferred from homology"/>
<evidence type="ECO:0000313" key="13">
    <source>
        <dbReference type="Proteomes" id="UP000199468"/>
    </source>
</evidence>
<comment type="subcellular location">
    <subcellularLocation>
        <location evidence="2">Cell inner membrane</location>
        <topology evidence="2">Multi-pass membrane protein</topology>
    </subcellularLocation>
    <subcellularLocation>
        <location evidence="10">Cell membrane</location>
        <topology evidence="10">Multi-pass membrane protein</topology>
    </subcellularLocation>
</comment>
<keyword evidence="7" id="KW-0029">Amino-acid transport</keyword>
<comment type="caution">
    <text evidence="12">The sequence shown here is derived from an EMBL/GenBank/DDBJ whole genome shotgun (WGS) entry which is preliminary data.</text>
</comment>
<keyword evidence="8 10" id="KW-1133">Transmembrane helix</keyword>
<feature type="transmembrane region" description="Helical" evidence="10">
    <location>
        <begin position="90"/>
        <end position="110"/>
    </location>
</feature>
<dbReference type="InterPro" id="IPR043429">
    <property type="entry name" value="ArtM/GltK/GlnP/TcyL/YhdX-like"/>
</dbReference>
<keyword evidence="13" id="KW-1185">Reference proteome</keyword>
<reference evidence="12 13" key="1">
    <citation type="submission" date="2016-10" db="EMBL/GenBank/DDBJ databases">
        <authorList>
            <person name="Varghese N."/>
            <person name="Submissions S."/>
        </authorList>
    </citation>
    <scope>NUCLEOTIDE SEQUENCE [LARGE SCALE GENOMIC DNA]</scope>
    <source>
        <strain evidence="12 13">DSM 26672</strain>
    </source>
</reference>
<evidence type="ECO:0000259" key="11">
    <source>
        <dbReference type="PROSITE" id="PS50928"/>
    </source>
</evidence>
<evidence type="ECO:0000256" key="7">
    <source>
        <dbReference type="ARBA" id="ARBA00022970"/>
    </source>
</evidence>
<dbReference type="PANTHER" id="PTHR30614:SF20">
    <property type="entry name" value="GLUTAMINE TRANSPORT SYSTEM PERMEASE PROTEIN GLNP"/>
    <property type="match status" value="1"/>
</dbReference>
<dbReference type="InterPro" id="IPR035906">
    <property type="entry name" value="MetI-like_sf"/>
</dbReference>
<feature type="domain" description="ABC transmembrane type-1" evidence="11">
    <location>
        <begin position="21"/>
        <end position="210"/>
    </location>
</feature>
<evidence type="ECO:0000256" key="8">
    <source>
        <dbReference type="ARBA" id="ARBA00022989"/>
    </source>
</evidence>
<dbReference type="Proteomes" id="UP000199468">
    <property type="component" value="Unassembled WGS sequence"/>
</dbReference>
<name>A0ABY0NWU6_9HYPH</name>
<feature type="transmembrane region" description="Helical" evidence="10">
    <location>
        <begin position="20"/>
        <end position="45"/>
    </location>
</feature>
<dbReference type="CDD" id="cd06261">
    <property type="entry name" value="TM_PBP2"/>
    <property type="match status" value="1"/>
</dbReference>
<sequence length="223" mass="25106">MEYDWNFAIVWDYRAVLLRGLLYTVMLAAITIVTSMILGLVLALLRGSKVPFVYPVISTMISVVRAVPVLVLLVWMYYCLPIITGLKLEGFTTVVIALSIYSSAFFAEIFRGGIQSIDRGHIEAAQSVGMTRGQVFQRIVAPLAFQRIFPPLVNQCILVLKNTTLAGYVAVPELLYLGQQISVRTFRPLELLTVVAVLFVVTIVPLTLAAEYFEKKYREKYFR</sequence>
<dbReference type="EMBL" id="FNBZ01000003">
    <property type="protein sequence ID" value="SDG22626.1"/>
    <property type="molecule type" value="Genomic_DNA"/>
</dbReference>